<feature type="compositionally biased region" description="Basic and acidic residues" evidence="1">
    <location>
        <begin position="155"/>
        <end position="173"/>
    </location>
</feature>
<evidence type="ECO:0000256" key="1">
    <source>
        <dbReference type="SAM" id="MobiDB-lite"/>
    </source>
</evidence>
<sequence length="368" mass="40000">MPATTASPPPHSSQLLHFFLSRQVSRHSRSEILADRVLLANFLPSSWSPSHRSSDTHARDQLETLIARHGSPTRVSLSSLEDLTATSSTFNPPSPHRSDSPLAEATDSLDSLTLASPVSRPIPIPKPSHTHQDDLPVTPLTGRFDKGYYFAHRRPSSDRNGDSHPRRRSDQSSHRVRRAHTSEMRADNSSFYSPVVSPTMPLAGGRSSSPQPAHPRGSSTSKSVPSFPLDSLPRFHPTVYPPSSGSPGLTTPLSSASQTRHYTYRTPSAGSRDPVRQYREMMEGSSSYRPPSRPLSPSPSAPRLDPLCSPGPVTPLVLEDAGGYFPSGVASADPCSGNPPAGSDILERRRAHDSERTRQKARKTPKGR</sequence>
<proteinExistence type="predicted"/>
<keyword evidence="3" id="KW-1185">Reference proteome</keyword>
<dbReference type="AlphaFoldDB" id="A0A2J5HQJ5"/>
<feature type="compositionally biased region" description="Pro residues" evidence="1">
    <location>
        <begin position="291"/>
        <end position="300"/>
    </location>
</feature>
<feature type="compositionally biased region" description="Basic residues" evidence="1">
    <location>
        <begin position="359"/>
        <end position="368"/>
    </location>
</feature>
<dbReference type="Proteomes" id="UP000235023">
    <property type="component" value="Unassembled WGS sequence"/>
</dbReference>
<feature type="compositionally biased region" description="Polar residues" evidence="1">
    <location>
        <begin position="206"/>
        <end position="224"/>
    </location>
</feature>
<feature type="compositionally biased region" description="Polar residues" evidence="1">
    <location>
        <begin position="256"/>
        <end position="269"/>
    </location>
</feature>
<protein>
    <submittedName>
        <fullName evidence="2">Uncharacterized protein</fullName>
    </submittedName>
</protein>
<accession>A0A2J5HQJ5</accession>
<gene>
    <name evidence="2" type="ORF">BDW42DRAFT_186679</name>
</gene>
<feature type="compositionally biased region" description="Basic and acidic residues" evidence="1">
    <location>
        <begin position="273"/>
        <end position="282"/>
    </location>
</feature>
<evidence type="ECO:0000313" key="3">
    <source>
        <dbReference type="Proteomes" id="UP000235023"/>
    </source>
</evidence>
<feature type="compositionally biased region" description="Low complexity" evidence="1">
    <location>
        <begin position="241"/>
        <end position="255"/>
    </location>
</feature>
<feature type="compositionally biased region" description="Basic and acidic residues" evidence="1">
    <location>
        <begin position="345"/>
        <end position="358"/>
    </location>
</feature>
<dbReference type="EMBL" id="KZ559559">
    <property type="protein sequence ID" value="PLN79527.1"/>
    <property type="molecule type" value="Genomic_DNA"/>
</dbReference>
<reference evidence="3" key="1">
    <citation type="submission" date="2017-12" db="EMBL/GenBank/DDBJ databases">
        <authorList>
            <consortium name="DOE Joint Genome Institute"/>
            <person name="Mondo S.J."/>
            <person name="Kjaerbolling I."/>
            <person name="Vesth T.C."/>
            <person name="Frisvad J.C."/>
            <person name="Nybo J.L."/>
            <person name="Theobald S."/>
            <person name="Kuo A."/>
            <person name="Bowyer P."/>
            <person name="Matsuda Y."/>
            <person name="Lyhne E.K."/>
            <person name="Kogle M.E."/>
            <person name="Clum A."/>
            <person name="Lipzen A."/>
            <person name="Salamov A."/>
            <person name="Ngan C.Y."/>
            <person name="Daum C."/>
            <person name="Chiniquy J."/>
            <person name="Barry K."/>
            <person name="LaButti K."/>
            <person name="Haridas S."/>
            <person name="Simmons B.A."/>
            <person name="Magnuson J.K."/>
            <person name="Mortensen U.H."/>
            <person name="Larsen T.O."/>
            <person name="Grigoriev I.V."/>
            <person name="Baker S.E."/>
            <person name="Andersen M.R."/>
            <person name="Nordberg H.P."/>
            <person name="Cantor M.N."/>
            <person name="Hua S.X."/>
        </authorList>
    </citation>
    <scope>NUCLEOTIDE SEQUENCE [LARGE SCALE GENOMIC DNA]</scope>
    <source>
        <strain evidence="3">IBT 19404</strain>
    </source>
</reference>
<evidence type="ECO:0000313" key="2">
    <source>
        <dbReference type="EMBL" id="PLN79527.1"/>
    </source>
</evidence>
<organism evidence="2 3">
    <name type="scientific">Aspergillus taichungensis</name>
    <dbReference type="NCBI Taxonomy" id="482145"/>
    <lineage>
        <taxon>Eukaryota</taxon>
        <taxon>Fungi</taxon>
        <taxon>Dikarya</taxon>
        <taxon>Ascomycota</taxon>
        <taxon>Pezizomycotina</taxon>
        <taxon>Eurotiomycetes</taxon>
        <taxon>Eurotiomycetidae</taxon>
        <taxon>Eurotiales</taxon>
        <taxon>Aspergillaceae</taxon>
        <taxon>Aspergillus</taxon>
        <taxon>Aspergillus subgen. Circumdati</taxon>
    </lineage>
</organism>
<dbReference type="OrthoDB" id="5403157at2759"/>
<name>A0A2J5HQJ5_9EURO</name>
<feature type="region of interest" description="Disordered" evidence="1">
    <location>
        <begin position="85"/>
        <end position="368"/>
    </location>
</feature>